<sequence>MNRNDAVDHVVPLELEFGVAIERAEKFARSYGSEAQAETIGNIVVFNAIFGGRSHGIGVSKLEINLKIVK</sequence>
<dbReference type="AlphaFoldDB" id="A0A6V7WZ11"/>
<evidence type="ECO:0000313" key="2">
    <source>
        <dbReference type="Proteomes" id="UP000580250"/>
    </source>
</evidence>
<accession>A0A6V7WZ11</accession>
<reference evidence="1 2" key="1">
    <citation type="submission" date="2020-08" db="EMBL/GenBank/DDBJ databases">
        <authorList>
            <person name="Koutsovoulos G."/>
            <person name="Danchin GJ E."/>
        </authorList>
    </citation>
    <scope>NUCLEOTIDE SEQUENCE [LARGE SCALE GENOMIC DNA]</scope>
</reference>
<proteinExistence type="predicted"/>
<comment type="caution">
    <text evidence="1">The sequence shown here is derived from an EMBL/GenBank/DDBJ whole genome shotgun (WGS) entry which is preliminary data.</text>
</comment>
<evidence type="ECO:0000313" key="1">
    <source>
        <dbReference type="EMBL" id="CAD2192309.1"/>
    </source>
</evidence>
<name>A0A6V7WZ11_MELEN</name>
<protein>
    <submittedName>
        <fullName evidence="1">Uncharacterized protein</fullName>
    </submittedName>
</protein>
<dbReference type="EMBL" id="CAJEWN010000936">
    <property type="protein sequence ID" value="CAD2192309.1"/>
    <property type="molecule type" value="Genomic_DNA"/>
</dbReference>
<dbReference type="Proteomes" id="UP000580250">
    <property type="component" value="Unassembled WGS sequence"/>
</dbReference>
<organism evidence="1 2">
    <name type="scientific">Meloidogyne enterolobii</name>
    <name type="common">Root-knot nematode worm</name>
    <name type="synonym">Meloidogyne mayaguensis</name>
    <dbReference type="NCBI Taxonomy" id="390850"/>
    <lineage>
        <taxon>Eukaryota</taxon>
        <taxon>Metazoa</taxon>
        <taxon>Ecdysozoa</taxon>
        <taxon>Nematoda</taxon>
        <taxon>Chromadorea</taxon>
        <taxon>Rhabditida</taxon>
        <taxon>Tylenchina</taxon>
        <taxon>Tylenchomorpha</taxon>
        <taxon>Tylenchoidea</taxon>
        <taxon>Meloidogynidae</taxon>
        <taxon>Meloidogyninae</taxon>
        <taxon>Meloidogyne</taxon>
    </lineage>
</organism>
<gene>
    <name evidence="1" type="ORF">MENT_LOCUS45188</name>
</gene>